<evidence type="ECO:0008006" key="4">
    <source>
        <dbReference type="Google" id="ProtNLM"/>
    </source>
</evidence>
<keyword evidence="1" id="KW-0175">Coiled coil</keyword>
<proteinExistence type="predicted"/>
<evidence type="ECO:0000256" key="1">
    <source>
        <dbReference type="SAM" id="Coils"/>
    </source>
</evidence>
<dbReference type="EMBL" id="JBITMB010000005">
    <property type="protein sequence ID" value="MFI7442994.1"/>
    <property type="molecule type" value="Genomic_DNA"/>
</dbReference>
<gene>
    <name evidence="2" type="ORF">ACIBP5_23745</name>
</gene>
<sequence>MRAKGISYDTGFVRNGKSSRERFDPDVVKRELEIIRDDLHCTAVRVIGGDPERLEVAATCAAGLGLEVWFSPYPLELTTEETLALFADCAERAERIRRRGAEVVFVTGAELSLMNKGFLPGETQEDRLEQLLAQRDRLAEQVGELSARVNDFLADAVARVRERFGGRLTYAALQLERVDWAPFDIVGVDLYRSAEVADRFAEGVRTLVAQGKPVAITEFGTAAYRGAGDRGGRVLEVLELDRETGAPVRLDGAYVRDEPGQAAYLRELLEIYDAAGVDSAFVFLFALDDFPHRPDGDPRDDLDLASPGIVKVLDNRLGDTYPGMRWEPKAAFTALAEYYRG</sequence>
<evidence type="ECO:0000313" key="3">
    <source>
        <dbReference type="Proteomes" id="UP001612928"/>
    </source>
</evidence>
<reference evidence="2 3" key="1">
    <citation type="submission" date="2024-10" db="EMBL/GenBank/DDBJ databases">
        <title>The Natural Products Discovery Center: Release of the First 8490 Sequenced Strains for Exploring Actinobacteria Biosynthetic Diversity.</title>
        <authorList>
            <person name="Kalkreuter E."/>
            <person name="Kautsar S.A."/>
            <person name="Yang D."/>
            <person name="Bader C.D."/>
            <person name="Teijaro C.N."/>
            <person name="Fluegel L."/>
            <person name="Davis C.M."/>
            <person name="Simpson J.R."/>
            <person name="Lauterbach L."/>
            <person name="Steele A.D."/>
            <person name="Gui C."/>
            <person name="Meng S."/>
            <person name="Li G."/>
            <person name="Viehrig K."/>
            <person name="Ye F."/>
            <person name="Su P."/>
            <person name="Kiefer A.F."/>
            <person name="Nichols A."/>
            <person name="Cepeda A.J."/>
            <person name="Yan W."/>
            <person name="Fan B."/>
            <person name="Jiang Y."/>
            <person name="Adhikari A."/>
            <person name="Zheng C.-J."/>
            <person name="Schuster L."/>
            <person name="Cowan T.M."/>
            <person name="Smanski M.J."/>
            <person name="Chevrette M.G."/>
            <person name="De Carvalho L.P.S."/>
            <person name="Shen B."/>
        </authorList>
    </citation>
    <scope>NUCLEOTIDE SEQUENCE [LARGE SCALE GENOMIC DNA]</scope>
    <source>
        <strain evidence="2 3">NPDC049503</strain>
    </source>
</reference>
<feature type="coiled-coil region" evidence="1">
    <location>
        <begin position="121"/>
        <end position="148"/>
    </location>
</feature>
<accession>A0ABW8A8A1</accession>
<dbReference type="SUPFAM" id="SSF51445">
    <property type="entry name" value="(Trans)glycosidases"/>
    <property type="match status" value="1"/>
</dbReference>
<dbReference type="Proteomes" id="UP001612928">
    <property type="component" value="Unassembled WGS sequence"/>
</dbReference>
<comment type="caution">
    <text evidence="2">The sequence shown here is derived from an EMBL/GenBank/DDBJ whole genome shotgun (WGS) entry which is preliminary data.</text>
</comment>
<keyword evidence="3" id="KW-1185">Reference proteome</keyword>
<organism evidence="2 3">
    <name type="scientific">Nonomuraea indica</name>
    <dbReference type="NCBI Taxonomy" id="1581193"/>
    <lineage>
        <taxon>Bacteria</taxon>
        <taxon>Bacillati</taxon>
        <taxon>Actinomycetota</taxon>
        <taxon>Actinomycetes</taxon>
        <taxon>Streptosporangiales</taxon>
        <taxon>Streptosporangiaceae</taxon>
        <taxon>Nonomuraea</taxon>
    </lineage>
</organism>
<protein>
    <recommendedName>
        <fullName evidence="4">Abortive infection protein</fullName>
    </recommendedName>
</protein>
<dbReference type="Gene3D" id="3.20.20.80">
    <property type="entry name" value="Glycosidases"/>
    <property type="match status" value="1"/>
</dbReference>
<dbReference type="RefSeq" id="WP_397023035.1">
    <property type="nucleotide sequence ID" value="NZ_JBITMB010000005.1"/>
</dbReference>
<dbReference type="InterPro" id="IPR017853">
    <property type="entry name" value="GH"/>
</dbReference>
<evidence type="ECO:0000313" key="2">
    <source>
        <dbReference type="EMBL" id="MFI7442994.1"/>
    </source>
</evidence>
<name>A0ABW8A8A1_9ACTN</name>